<dbReference type="RefSeq" id="WP_092747229.1">
    <property type="nucleotide sequence ID" value="NZ_FMAJ01000001.1"/>
</dbReference>
<protein>
    <recommendedName>
        <fullName evidence="4">Transmembrane protein</fullName>
    </recommendedName>
</protein>
<evidence type="ECO:0000313" key="3">
    <source>
        <dbReference type="Proteomes" id="UP000198723"/>
    </source>
</evidence>
<evidence type="ECO:0000313" key="2">
    <source>
        <dbReference type="EMBL" id="SCB56203.1"/>
    </source>
</evidence>
<evidence type="ECO:0008006" key="4">
    <source>
        <dbReference type="Google" id="ProtNLM"/>
    </source>
</evidence>
<dbReference type="STRING" id="1138170.GA0061105_10131"/>
<reference evidence="2 3" key="1">
    <citation type="submission" date="2016-08" db="EMBL/GenBank/DDBJ databases">
        <authorList>
            <person name="Seilhamer J.J."/>
        </authorList>
    </citation>
    <scope>NUCLEOTIDE SEQUENCE [LARGE SCALE GENOMIC DNA]</scope>
    <source>
        <strain evidence="2 3">HBR26</strain>
    </source>
</reference>
<proteinExistence type="predicted"/>
<feature type="transmembrane region" description="Helical" evidence="1">
    <location>
        <begin position="12"/>
        <end position="41"/>
    </location>
</feature>
<dbReference type="AlphaFoldDB" id="A0A1C3XVC0"/>
<name>A0A1C3XVC0_9HYPH</name>
<gene>
    <name evidence="2" type="ORF">GA0061105_10131</name>
</gene>
<dbReference type="PROSITE" id="PS51257">
    <property type="entry name" value="PROKAR_LIPOPROTEIN"/>
    <property type="match status" value="1"/>
</dbReference>
<dbReference type="EMBL" id="FMAJ01000001">
    <property type="protein sequence ID" value="SCB56203.1"/>
    <property type="molecule type" value="Genomic_DNA"/>
</dbReference>
<organism evidence="2 3">
    <name type="scientific">Rhizobium aethiopicum</name>
    <dbReference type="NCBI Taxonomy" id="1138170"/>
    <lineage>
        <taxon>Bacteria</taxon>
        <taxon>Pseudomonadati</taxon>
        <taxon>Pseudomonadota</taxon>
        <taxon>Alphaproteobacteria</taxon>
        <taxon>Hyphomicrobiales</taxon>
        <taxon>Rhizobiaceae</taxon>
        <taxon>Rhizobium/Agrobacterium group</taxon>
        <taxon>Rhizobium</taxon>
    </lineage>
</organism>
<feature type="transmembrane region" description="Helical" evidence="1">
    <location>
        <begin position="61"/>
        <end position="83"/>
    </location>
</feature>
<evidence type="ECO:0000256" key="1">
    <source>
        <dbReference type="SAM" id="Phobius"/>
    </source>
</evidence>
<accession>A0A1C3XVC0</accession>
<keyword evidence="1" id="KW-1133">Transmembrane helix</keyword>
<keyword evidence="1" id="KW-0472">Membrane</keyword>
<dbReference type="Proteomes" id="UP000198723">
    <property type="component" value="Unassembled WGS sequence"/>
</dbReference>
<sequence>MNSSRPSHAVPGTAAIFLMVIVLACALPVFFLSGIGGLIAWADYADRGCPHAVQCEDAVDVMWIAVLLSFTCVTLIALCVWRLHRGGLFRNEKAIEQK</sequence>
<keyword evidence="1" id="KW-0812">Transmembrane</keyword>